<dbReference type="EMBL" id="UOFE01000026">
    <property type="protein sequence ID" value="VAW52278.1"/>
    <property type="molecule type" value="Genomic_DNA"/>
</dbReference>
<dbReference type="PANTHER" id="PTHR34655">
    <property type="entry name" value="CONSERVED WITHIN P. AEROPHILUM"/>
    <property type="match status" value="1"/>
</dbReference>
<reference evidence="1" key="1">
    <citation type="submission" date="2018-06" db="EMBL/GenBank/DDBJ databases">
        <authorList>
            <person name="Zhirakovskaya E."/>
        </authorList>
    </citation>
    <scope>NUCLEOTIDE SEQUENCE</scope>
</reference>
<dbReference type="PANTHER" id="PTHR34655:SF2">
    <property type="entry name" value="PEROXIREDOXIN FAMILY PROTEIN"/>
    <property type="match status" value="1"/>
</dbReference>
<dbReference type="Gene3D" id="3.40.1260.10">
    <property type="entry name" value="DsrEFH-like"/>
    <property type="match status" value="1"/>
</dbReference>
<dbReference type="Pfam" id="PF13686">
    <property type="entry name" value="DrsE_2"/>
    <property type="match status" value="1"/>
</dbReference>
<dbReference type="InterPro" id="IPR032836">
    <property type="entry name" value="DsrE2-like"/>
</dbReference>
<name>A0A3B0W8L3_9ZZZZ</name>
<dbReference type="SUPFAM" id="SSF75169">
    <property type="entry name" value="DsrEFH-like"/>
    <property type="match status" value="1"/>
</dbReference>
<sequence>MSRKIHIVCLSGTREKLQMAAMVASVGAASGDEVTVFFSMNALAYFIKGDNTAAPVEGEFGTLLSHKGVPPFRQLFEQAAELGDAKLLPCSMALDLLEITDDDLIPEFGEATGLTKFLMDAEGAQLLSF</sequence>
<accession>A0A3B0W8L3</accession>
<evidence type="ECO:0008006" key="2">
    <source>
        <dbReference type="Google" id="ProtNLM"/>
    </source>
</evidence>
<evidence type="ECO:0000313" key="1">
    <source>
        <dbReference type="EMBL" id="VAW52278.1"/>
    </source>
</evidence>
<proteinExistence type="predicted"/>
<dbReference type="InterPro" id="IPR027396">
    <property type="entry name" value="DsrEFH-like"/>
</dbReference>
<dbReference type="AlphaFoldDB" id="A0A3B0W8L3"/>
<gene>
    <name evidence="1" type="ORF">MNBD_GAMMA05-147</name>
</gene>
<protein>
    <recommendedName>
        <fullName evidence="2">Peroxiredoxin family protein</fullName>
    </recommendedName>
</protein>
<organism evidence="1">
    <name type="scientific">hydrothermal vent metagenome</name>
    <dbReference type="NCBI Taxonomy" id="652676"/>
    <lineage>
        <taxon>unclassified sequences</taxon>
        <taxon>metagenomes</taxon>
        <taxon>ecological metagenomes</taxon>
    </lineage>
</organism>